<sequence length="42" mass="5056">MDVASDNHEIIFLSARYIRMQHTLCMCYLQESMAENFQFCQH</sequence>
<protein>
    <submittedName>
        <fullName evidence="1">Uncharacterized protein</fullName>
    </submittedName>
</protein>
<evidence type="ECO:0000313" key="1">
    <source>
        <dbReference type="EMBL" id="JAD60050.1"/>
    </source>
</evidence>
<proteinExistence type="predicted"/>
<name>A0A0A9SV58_ARUDO</name>
<organism evidence="1">
    <name type="scientific">Arundo donax</name>
    <name type="common">Giant reed</name>
    <name type="synonym">Donax arundinaceus</name>
    <dbReference type="NCBI Taxonomy" id="35708"/>
    <lineage>
        <taxon>Eukaryota</taxon>
        <taxon>Viridiplantae</taxon>
        <taxon>Streptophyta</taxon>
        <taxon>Embryophyta</taxon>
        <taxon>Tracheophyta</taxon>
        <taxon>Spermatophyta</taxon>
        <taxon>Magnoliopsida</taxon>
        <taxon>Liliopsida</taxon>
        <taxon>Poales</taxon>
        <taxon>Poaceae</taxon>
        <taxon>PACMAD clade</taxon>
        <taxon>Arundinoideae</taxon>
        <taxon>Arundineae</taxon>
        <taxon>Arundo</taxon>
    </lineage>
</organism>
<dbReference type="AlphaFoldDB" id="A0A0A9SV58"/>
<dbReference type="EMBL" id="GBRH01237845">
    <property type="protein sequence ID" value="JAD60050.1"/>
    <property type="molecule type" value="Transcribed_RNA"/>
</dbReference>
<reference evidence="1" key="1">
    <citation type="submission" date="2014-09" db="EMBL/GenBank/DDBJ databases">
        <authorList>
            <person name="Magalhaes I.L.F."/>
            <person name="Oliveira U."/>
            <person name="Santos F.R."/>
            <person name="Vidigal T.H.D.A."/>
            <person name="Brescovit A.D."/>
            <person name="Santos A.J."/>
        </authorList>
    </citation>
    <scope>NUCLEOTIDE SEQUENCE</scope>
    <source>
        <tissue evidence="1">Shoot tissue taken approximately 20 cm above the soil surface</tissue>
    </source>
</reference>
<accession>A0A0A9SV58</accession>
<reference evidence="1" key="2">
    <citation type="journal article" date="2015" name="Data Brief">
        <title>Shoot transcriptome of the giant reed, Arundo donax.</title>
        <authorList>
            <person name="Barrero R.A."/>
            <person name="Guerrero F.D."/>
            <person name="Moolhuijzen P."/>
            <person name="Goolsby J.A."/>
            <person name="Tidwell J."/>
            <person name="Bellgard S.E."/>
            <person name="Bellgard M.I."/>
        </authorList>
    </citation>
    <scope>NUCLEOTIDE SEQUENCE</scope>
    <source>
        <tissue evidence="1">Shoot tissue taken approximately 20 cm above the soil surface</tissue>
    </source>
</reference>